<feature type="compositionally biased region" description="Basic and acidic residues" evidence="1">
    <location>
        <begin position="26"/>
        <end position="35"/>
    </location>
</feature>
<dbReference type="EMBL" id="QUTH01002899">
    <property type="protein sequence ID" value="RHZ23167.1"/>
    <property type="molecule type" value="Genomic_DNA"/>
</dbReference>
<protein>
    <submittedName>
        <fullName evidence="2">Uncharacterized protein</fullName>
    </submittedName>
</protein>
<comment type="caution">
    <text evidence="2">The sequence shown here is derived from an EMBL/GenBank/DDBJ whole genome shotgun (WGS) entry which is preliminary data.</text>
</comment>
<evidence type="ECO:0000313" key="2">
    <source>
        <dbReference type="EMBL" id="RHZ23167.1"/>
    </source>
</evidence>
<reference evidence="2 3" key="1">
    <citation type="submission" date="2018-08" db="EMBL/GenBank/DDBJ databases">
        <title>Aphanomyces genome sequencing and annotation.</title>
        <authorList>
            <person name="Minardi D."/>
            <person name="Oidtmann B."/>
            <person name="Van Der Giezen M."/>
            <person name="Studholme D.J."/>
        </authorList>
    </citation>
    <scope>NUCLEOTIDE SEQUENCE [LARGE SCALE GENOMIC DNA]</scope>
    <source>
        <strain evidence="2 3">Da</strain>
    </source>
</reference>
<feature type="region of interest" description="Disordered" evidence="1">
    <location>
        <begin position="18"/>
        <end position="54"/>
    </location>
</feature>
<evidence type="ECO:0000313" key="3">
    <source>
        <dbReference type="Proteomes" id="UP000285430"/>
    </source>
</evidence>
<dbReference type="Proteomes" id="UP000285430">
    <property type="component" value="Unassembled WGS sequence"/>
</dbReference>
<dbReference type="VEuPathDB" id="FungiDB:H257_17504"/>
<name>A0A418F3D2_APHAT</name>
<gene>
    <name evidence="2" type="ORF">DYB37_007691</name>
</gene>
<dbReference type="AlphaFoldDB" id="A0A418F3D2"/>
<proteinExistence type="predicted"/>
<feature type="compositionally biased region" description="Low complexity" evidence="1">
    <location>
        <begin position="38"/>
        <end position="53"/>
    </location>
</feature>
<accession>A0A418F3D2</accession>
<organism evidence="2 3">
    <name type="scientific">Aphanomyces astaci</name>
    <name type="common">Crayfish plague agent</name>
    <dbReference type="NCBI Taxonomy" id="112090"/>
    <lineage>
        <taxon>Eukaryota</taxon>
        <taxon>Sar</taxon>
        <taxon>Stramenopiles</taxon>
        <taxon>Oomycota</taxon>
        <taxon>Saprolegniomycetes</taxon>
        <taxon>Saprolegniales</taxon>
        <taxon>Verrucalvaceae</taxon>
        <taxon>Aphanomyces</taxon>
    </lineage>
</organism>
<evidence type="ECO:0000256" key="1">
    <source>
        <dbReference type="SAM" id="MobiDB-lite"/>
    </source>
</evidence>
<sequence>MMAIRTRDSSTFRLSTGVRDSVYAQERPHAGKPELAHTSSYADASTTRTTATTKSGIISRSQSFPVPTKSAVEDDAKLVALVELIQKCVDTIHEIKIEVDSAAATLHRRHTAPCAS</sequence>